<organism evidence="6 7">
    <name type="scientific">Sporosarcina siberiensis</name>
    <dbReference type="NCBI Taxonomy" id="1365606"/>
    <lineage>
        <taxon>Bacteria</taxon>
        <taxon>Bacillati</taxon>
        <taxon>Bacillota</taxon>
        <taxon>Bacilli</taxon>
        <taxon>Bacillales</taxon>
        <taxon>Caryophanaceae</taxon>
        <taxon>Sporosarcina</taxon>
    </lineage>
</organism>
<proteinExistence type="predicted"/>
<reference evidence="7" key="1">
    <citation type="journal article" date="2019" name="Int. J. Syst. Evol. Microbiol.">
        <title>The Global Catalogue of Microorganisms (GCM) 10K type strain sequencing project: providing services to taxonomists for standard genome sequencing and annotation.</title>
        <authorList>
            <consortium name="The Broad Institute Genomics Platform"/>
            <consortium name="The Broad Institute Genome Sequencing Center for Infectious Disease"/>
            <person name="Wu L."/>
            <person name="Ma J."/>
        </authorList>
    </citation>
    <scope>NUCLEOTIDE SEQUENCE [LARGE SCALE GENOMIC DNA]</scope>
    <source>
        <strain evidence="7">CGMCC 4.7177</strain>
    </source>
</reference>
<dbReference type="PANTHER" id="PTHR33823:SF4">
    <property type="entry name" value="GENERAL STRESS PROTEIN 16O"/>
    <property type="match status" value="1"/>
</dbReference>
<name>A0ABW4SGA5_9BACL</name>
<dbReference type="InterPro" id="IPR037187">
    <property type="entry name" value="DnaK_N"/>
</dbReference>
<dbReference type="Pfam" id="PF01258">
    <property type="entry name" value="zf-dskA_traR"/>
    <property type="match status" value="1"/>
</dbReference>
<keyword evidence="3" id="KW-0862">Zinc</keyword>
<dbReference type="PROSITE" id="PS51128">
    <property type="entry name" value="ZF_DKSA_2"/>
    <property type="match status" value="1"/>
</dbReference>
<gene>
    <name evidence="6" type="ORF">ACFSFY_10790</name>
</gene>
<feature type="zinc finger region" description="dksA C4-type" evidence="4">
    <location>
        <begin position="90"/>
        <end position="114"/>
    </location>
</feature>
<protein>
    <submittedName>
        <fullName evidence="6">TraR/DksA C4-type zinc finger protein</fullName>
    </submittedName>
</protein>
<accession>A0ABW4SGA5</accession>
<dbReference type="SUPFAM" id="SSF109635">
    <property type="entry name" value="DnaK suppressor protein DksA, alpha-hairpin domain"/>
    <property type="match status" value="1"/>
</dbReference>
<comment type="caution">
    <text evidence="6">The sequence shown here is derived from an EMBL/GenBank/DDBJ whole genome shotgun (WGS) entry which is preliminary data.</text>
</comment>
<dbReference type="InterPro" id="IPR000962">
    <property type="entry name" value="Znf_DskA_TraR"/>
</dbReference>
<evidence type="ECO:0000256" key="2">
    <source>
        <dbReference type="ARBA" id="ARBA00022771"/>
    </source>
</evidence>
<dbReference type="PANTHER" id="PTHR33823">
    <property type="entry name" value="RNA POLYMERASE-BINDING TRANSCRIPTION FACTOR DKSA-RELATED"/>
    <property type="match status" value="1"/>
</dbReference>
<keyword evidence="2" id="KW-0863">Zinc-finger</keyword>
<dbReference type="NCBIfam" id="TIGR02890">
    <property type="entry name" value="bacill_yteA"/>
    <property type="match status" value="1"/>
</dbReference>
<evidence type="ECO:0000313" key="7">
    <source>
        <dbReference type="Proteomes" id="UP001597218"/>
    </source>
</evidence>
<keyword evidence="7" id="KW-1185">Reference proteome</keyword>
<evidence type="ECO:0000313" key="6">
    <source>
        <dbReference type="EMBL" id="MFD1928537.1"/>
    </source>
</evidence>
<evidence type="ECO:0000256" key="4">
    <source>
        <dbReference type="PROSITE-ProRule" id="PRU00510"/>
    </source>
</evidence>
<feature type="domain" description="Zinc finger DksA/TraR C4-type" evidence="5">
    <location>
        <begin position="85"/>
        <end position="113"/>
    </location>
</feature>
<dbReference type="InterPro" id="IPR014240">
    <property type="entry name" value="YteA"/>
</dbReference>
<dbReference type="RefSeq" id="WP_381537965.1">
    <property type="nucleotide sequence ID" value="NZ_JBHUGI010000027.1"/>
</dbReference>
<dbReference type="Proteomes" id="UP001597218">
    <property type="component" value="Unassembled WGS sequence"/>
</dbReference>
<dbReference type="EMBL" id="JBHUGI010000027">
    <property type="protein sequence ID" value="MFD1928537.1"/>
    <property type="molecule type" value="Genomic_DNA"/>
</dbReference>
<dbReference type="SUPFAM" id="SSF57716">
    <property type="entry name" value="Glucocorticoid receptor-like (DNA-binding domain)"/>
    <property type="match status" value="1"/>
</dbReference>
<keyword evidence="1" id="KW-0479">Metal-binding</keyword>
<evidence type="ECO:0000259" key="5">
    <source>
        <dbReference type="Pfam" id="PF01258"/>
    </source>
</evidence>
<dbReference type="Gene3D" id="1.20.120.910">
    <property type="entry name" value="DksA, coiled-coil domain"/>
    <property type="match status" value="1"/>
</dbReference>
<sequence>MLNGSQKSSLKKELTEIKAQLMTTKNESNIKDSAQEDSGELSMYANHPGDLGTVLYDREKNMAINVHANAELEKVENALKRLQEGSYGKCDECGINIPFERLEAIPYTTVCMEHAVVPDALKDRPVEEEILKPAFNNSFAKGQDEDIRDYQDSFKEAAQDGTSETPSDFTGDHDDYETLYENKVSKGITEDYESFTVTDISGQGVHVVESPESEEYKETLDKLGIESPLGDIPYHQKDSYLKR</sequence>
<evidence type="ECO:0000256" key="1">
    <source>
        <dbReference type="ARBA" id="ARBA00022723"/>
    </source>
</evidence>
<evidence type="ECO:0000256" key="3">
    <source>
        <dbReference type="ARBA" id="ARBA00022833"/>
    </source>
</evidence>